<gene>
    <name evidence="2" type="ORF">F0919_07030</name>
</gene>
<keyword evidence="3" id="KW-1185">Reference proteome</keyword>
<comment type="caution">
    <text evidence="2">The sequence shown here is derived from an EMBL/GenBank/DDBJ whole genome shotgun (WGS) entry which is preliminary data.</text>
</comment>
<sequence length="240" mass="26670">MILKTKDFRNKAEIPKDKGNKILAILLFILSITASQLHAQDYKPEYHNMSAGLIGGIDFAQVDGDGYKGYNKMGITGGGVLFMPFGQLENFPIDATIALSMEVLFTQKGSKGNDPVPGILSQNINMQYAEVPFQLNLYRGPRKSGFGMGLSIGYLAISEETIVTDQGVSLKNGNPFNKFDLNYVLTANIHLWNGLFLSPKFQYSLLSVRDNNSMYGGRDQQFNNVVALRLMYLFKNDSNN</sequence>
<dbReference type="InterPro" id="IPR025665">
    <property type="entry name" value="Beta-barrel_OMP_2"/>
</dbReference>
<dbReference type="EMBL" id="VWSH01000001">
    <property type="protein sequence ID" value="KAA5537422.1"/>
    <property type="molecule type" value="Genomic_DNA"/>
</dbReference>
<accession>A0A5M6CTX4</accession>
<name>A0A5M6CTX4_9BACT</name>
<organism evidence="2 3">
    <name type="scientific">Taibaiella lutea</name>
    <dbReference type="NCBI Taxonomy" id="2608001"/>
    <lineage>
        <taxon>Bacteria</taxon>
        <taxon>Pseudomonadati</taxon>
        <taxon>Bacteroidota</taxon>
        <taxon>Chitinophagia</taxon>
        <taxon>Chitinophagales</taxon>
        <taxon>Chitinophagaceae</taxon>
        <taxon>Taibaiella</taxon>
    </lineage>
</organism>
<dbReference type="RefSeq" id="WP_150031998.1">
    <property type="nucleotide sequence ID" value="NZ_VWSH01000001.1"/>
</dbReference>
<dbReference type="Proteomes" id="UP000323632">
    <property type="component" value="Unassembled WGS sequence"/>
</dbReference>
<dbReference type="Pfam" id="PF13568">
    <property type="entry name" value="OMP_b-brl_2"/>
    <property type="match status" value="1"/>
</dbReference>
<protein>
    <submittedName>
        <fullName evidence="2">Outer membrane beta-barrel protein</fullName>
    </submittedName>
</protein>
<evidence type="ECO:0000259" key="1">
    <source>
        <dbReference type="Pfam" id="PF13568"/>
    </source>
</evidence>
<proteinExistence type="predicted"/>
<evidence type="ECO:0000313" key="3">
    <source>
        <dbReference type="Proteomes" id="UP000323632"/>
    </source>
</evidence>
<feature type="domain" description="Outer membrane protein beta-barrel" evidence="1">
    <location>
        <begin position="47"/>
        <end position="207"/>
    </location>
</feature>
<reference evidence="2 3" key="1">
    <citation type="submission" date="2019-09" db="EMBL/GenBank/DDBJ databases">
        <title>Genome sequence and assembly of Taibaiella sp.</title>
        <authorList>
            <person name="Chhetri G."/>
        </authorList>
    </citation>
    <scope>NUCLEOTIDE SEQUENCE [LARGE SCALE GENOMIC DNA]</scope>
    <source>
        <strain evidence="2 3">KVB11</strain>
    </source>
</reference>
<dbReference type="AlphaFoldDB" id="A0A5M6CTX4"/>
<evidence type="ECO:0000313" key="2">
    <source>
        <dbReference type="EMBL" id="KAA5537422.1"/>
    </source>
</evidence>